<dbReference type="InterPro" id="IPR001867">
    <property type="entry name" value="OmpR/PhoB-type_DNA-bd"/>
</dbReference>
<feature type="chain" id="PRO_5005818228" description="OmpR/PhoB-type domain-containing protein" evidence="3">
    <location>
        <begin position="23"/>
        <end position="274"/>
    </location>
</feature>
<evidence type="ECO:0000313" key="5">
    <source>
        <dbReference type="EMBL" id="KOS07175.1"/>
    </source>
</evidence>
<evidence type="ECO:0000256" key="1">
    <source>
        <dbReference type="ARBA" id="ARBA00023125"/>
    </source>
</evidence>
<dbReference type="Gene3D" id="1.10.10.10">
    <property type="entry name" value="Winged helix-like DNA-binding domain superfamily/Winged helix DNA-binding domain"/>
    <property type="match status" value="1"/>
</dbReference>
<dbReference type="GO" id="GO:0006355">
    <property type="term" value="P:regulation of DNA-templated transcription"/>
    <property type="evidence" value="ECO:0007669"/>
    <property type="project" value="InterPro"/>
</dbReference>
<proteinExistence type="predicted"/>
<gene>
    <name evidence="5" type="ORF">AM493_14835</name>
</gene>
<keyword evidence="1 2" id="KW-0238">DNA-binding</keyword>
<dbReference type="PATRIC" id="fig|1202724.3.peg.3080"/>
<dbReference type="EMBL" id="LIYD01000005">
    <property type="protein sequence ID" value="KOS07175.1"/>
    <property type="molecule type" value="Genomic_DNA"/>
</dbReference>
<evidence type="ECO:0000256" key="2">
    <source>
        <dbReference type="PROSITE-ProRule" id="PRU01091"/>
    </source>
</evidence>
<reference evidence="5 6" key="1">
    <citation type="submission" date="2015-08" db="EMBL/GenBank/DDBJ databases">
        <title>Whole genome sequence of Flavobacterium akiainvivens IK-1T, from decaying Wikstroemia oahuensis, an endemic Hawaiian shrub.</title>
        <authorList>
            <person name="Wan X."/>
            <person name="Hou S."/>
            <person name="Saito J."/>
            <person name="Donachie S."/>
        </authorList>
    </citation>
    <scope>NUCLEOTIDE SEQUENCE [LARGE SCALE GENOMIC DNA]</scope>
    <source>
        <strain evidence="5 6">IK-1</strain>
    </source>
</reference>
<evidence type="ECO:0000313" key="6">
    <source>
        <dbReference type="Proteomes" id="UP000037755"/>
    </source>
</evidence>
<comment type="caution">
    <text evidence="5">The sequence shown here is derived from an EMBL/GenBank/DDBJ whole genome shotgun (WGS) entry which is preliminary data.</text>
</comment>
<dbReference type="STRING" id="1202724.AM493_14835"/>
<name>A0A0M8MCB6_9FLAO</name>
<dbReference type="CDD" id="cd00383">
    <property type="entry name" value="trans_reg_C"/>
    <property type="match status" value="1"/>
</dbReference>
<dbReference type="AlphaFoldDB" id="A0A0M8MCB6"/>
<keyword evidence="3" id="KW-0732">Signal</keyword>
<protein>
    <recommendedName>
        <fullName evidence="4">OmpR/PhoB-type domain-containing protein</fullName>
    </recommendedName>
</protein>
<feature type="domain" description="OmpR/PhoB-type" evidence="4">
    <location>
        <begin position="176"/>
        <end position="273"/>
    </location>
</feature>
<dbReference type="PROSITE" id="PS51755">
    <property type="entry name" value="OMPR_PHOB"/>
    <property type="match status" value="1"/>
</dbReference>
<dbReference type="InterPro" id="IPR016032">
    <property type="entry name" value="Sig_transdc_resp-reg_C-effctor"/>
</dbReference>
<dbReference type="RefSeq" id="WP_054408816.1">
    <property type="nucleotide sequence ID" value="NZ_FOYA01000018.1"/>
</dbReference>
<evidence type="ECO:0000256" key="3">
    <source>
        <dbReference type="SAM" id="SignalP"/>
    </source>
</evidence>
<feature type="signal peptide" evidence="3">
    <location>
        <begin position="1"/>
        <end position="22"/>
    </location>
</feature>
<accession>A0A0M8MCB6</accession>
<dbReference type="Pfam" id="PF00486">
    <property type="entry name" value="Trans_reg_C"/>
    <property type="match status" value="1"/>
</dbReference>
<dbReference type="GO" id="GO:0000160">
    <property type="term" value="P:phosphorelay signal transduction system"/>
    <property type="evidence" value="ECO:0007669"/>
    <property type="project" value="InterPro"/>
</dbReference>
<dbReference type="SMART" id="SM00862">
    <property type="entry name" value="Trans_reg_C"/>
    <property type="match status" value="1"/>
</dbReference>
<organism evidence="5 6">
    <name type="scientific">Flavobacterium akiainvivens</name>
    <dbReference type="NCBI Taxonomy" id="1202724"/>
    <lineage>
        <taxon>Bacteria</taxon>
        <taxon>Pseudomonadati</taxon>
        <taxon>Bacteroidota</taxon>
        <taxon>Flavobacteriia</taxon>
        <taxon>Flavobacteriales</taxon>
        <taxon>Flavobacteriaceae</taxon>
        <taxon>Flavobacterium</taxon>
    </lineage>
</organism>
<dbReference type="InterPro" id="IPR036388">
    <property type="entry name" value="WH-like_DNA-bd_sf"/>
</dbReference>
<dbReference type="OrthoDB" id="7556122at2"/>
<keyword evidence="6" id="KW-1185">Reference proteome</keyword>
<dbReference type="GO" id="GO:0003677">
    <property type="term" value="F:DNA binding"/>
    <property type="evidence" value="ECO:0007669"/>
    <property type="project" value="UniProtKB-UniRule"/>
</dbReference>
<feature type="DNA-binding region" description="OmpR/PhoB-type" evidence="2">
    <location>
        <begin position="176"/>
        <end position="273"/>
    </location>
</feature>
<evidence type="ECO:0000259" key="4">
    <source>
        <dbReference type="PROSITE" id="PS51755"/>
    </source>
</evidence>
<dbReference type="SUPFAM" id="SSF46894">
    <property type="entry name" value="C-terminal effector domain of the bipartite response regulators"/>
    <property type="match status" value="1"/>
</dbReference>
<sequence>MVKYIYIILACAVVSLSAFVAAGHTAPPKEQAVALRTIGHELLLTGGDTTSRILPIKETAPGAFEIHFEKPIALNPDALADIVAKQEKAGLLPSGYVVEVHGCADGAVQYAYAIPIEKGETLPCLGRPLPKSCYYISISLKQDTQLAWLSAGVLPLFLFLGLRFYKKKPVGSPTEAECLTIGTAVFYPQLQKLRVQGNSISLTGKEARVLHIFAQAINEEIPRERLQKEVWEDEGVIVGRSLDMFISKLRKKLQPEPGVQLVSIHGRGYKLVVE</sequence>
<dbReference type="Proteomes" id="UP000037755">
    <property type="component" value="Unassembled WGS sequence"/>
</dbReference>